<evidence type="ECO:0000256" key="23">
    <source>
        <dbReference type="ARBA" id="ARBA00049539"/>
    </source>
</evidence>
<evidence type="ECO:0000256" key="16">
    <source>
        <dbReference type="ARBA" id="ARBA00041896"/>
    </source>
</evidence>
<keyword evidence="4" id="KW-0808">Transferase</keyword>
<evidence type="ECO:0000256" key="12">
    <source>
        <dbReference type="ARBA" id="ARBA00023180"/>
    </source>
</evidence>
<evidence type="ECO:0000256" key="5">
    <source>
        <dbReference type="ARBA" id="ARBA00022692"/>
    </source>
</evidence>
<dbReference type="EC" id="2.4.3.9" evidence="13"/>
<protein>
    <recommendedName>
        <fullName evidence="14">Lactosylceramide alpha-2,3-sialyltransferase</fullName>
        <ecNumber evidence="13">2.4.3.9</ecNumber>
    </recommendedName>
    <alternativeName>
        <fullName evidence="15">CMP-NeuAc:lactosylceramide alpha-2,3-sialyltransferase</fullName>
    </alternativeName>
    <alternativeName>
        <fullName evidence="18">Ganglioside GM3 synthase</fullName>
    </alternativeName>
    <alternativeName>
        <fullName evidence="17">ST3Gal V</fullName>
    </alternativeName>
    <alternativeName>
        <fullName evidence="16">Sialyltransferase 9</fullName>
    </alternativeName>
</protein>
<keyword evidence="5" id="KW-0812">Transmembrane</keyword>
<evidence type="ECO:0000256" key="4">
    <source>
        <dbReference type="ARBA" id="ARBA00022679"/>
    </source>
</evidence>
<dbReference type="PANTHER" id="PTHR13713">
    <property type="entry name" value="SIALYLTRANSFERASE"/>
    <property type="match status" value="1"/>
</dbReference>
<evidence type="ECO:0000256" key="3">
    <source>
        <dbReference type="ARBA" id="ARBA00022676"/>
    </source>
</evidence>
<comment type="subcellular location">
    <subcellularLocation>
        <location evidence="1">Golgi apparatus membrane</location>
        <topology evidence="1">Single-pass type II membrane protein</topology>
    </subcellularLocation>
</comment>
<sequence length="97" mass="10973">PSFARKRMEAEHPSSTAVLEPFLVKNTHLNKHIFQYPPPFGFLDMKNELQEILDLLPAISEERRGRRDCRRCLVIGNGGILKGLGLGPLFNQFSAII</sequence>
<dbReference type="GO" id="GO:0000139">
    <property type="term" value="C:Golgi membrane"/>
    <property type="evidence" value="ECO:0007669"/>
    <property type="project" value="UniProtKB-SubCell"/>
</dbReference>
<evidence type="ECO:0000256" key="20">
    <source>
        <dbReference type="ARBA" id="ARBA00045587"/>
    </source>
</evidence>
<keyword evidence="9" id="KW-0443">Lipid metabolism</keyword>
<keyword evidence="25" id="KW-1185">Reference proteome</keyword>
<dbReference type="EMBL" id="JAMKFB020000014">
    <property type="protein sequence ID" value="KAL0176950.1"/>
    <property type="molecule type" value="Genomic_DNA"/>
</dbReference>
<comment type="similarity">
    <text evidence="2">Belongs to the glycosyltransferase 29 family.</text>
</comment>
<organism evidence="24 25">
    <name type="scientific">Cirrhinus mrigala</name>
    <name type="common">Mrigala</name>
    <dbReference type="NCBI Taxonomy" id="683832"/>
    <lineage>
        <taxon>Eukaryota</taxon>
        <taxon>Metazoa</taxon>
        <taxon>Chordata</taxon>
        <taxon>Craniata</taxon>
        <taxon>Vertebrata</taxon>
        <taxon>Euteleostomi</taxon>
        <taxon>Actinopterygii</taxon>
        <taxon>Neopterygii</taxon>
        <taxon>Teleostei</taxon>
        <taxon>Ostariophysi</taxon>
        <taxon>Cypriniformes</taxon>
        <taxon>Cyprinidae</taxon>
        <taxon>Labeoninae</taxon>
        <taxon>Labeonini</taxon>
        <taxon>Cirrhinus</taxon>
    </lineage>
</organism>
<evidence type="ECO:0000256" key="2">
    <source>
        <dbReference type="ARBA" id="ARBA00006003"/>
    </source>
</evidence>
<evidence type="ECO:0000256" key="10">
    <source>
        <dbReference type="ARBA" id="ARBA00023136"/>
    </source>
</evidence>
<keyword evidence="10" id="KW-0472">Membrane</keyword>
<evidence type="ECO:0000256" key="19">
    <source>
        <dbReference type="ARBA" id="ARBA00043651"/>
    </source>
</evidence>
<feature type="non-terminal residue" evidence="24">
    <location>
        <position position="97"/>
    </location>
</feature>
<comment type="catalytic activity">
    <reaction evidence="21">
        <text>a beta-D-Gal-(1&lt;-&gt;1')-ceramide + CMP-N-acetyl-beta-neuraminate = N-acetyl-alpha-neuraminosyl-(2-&gt;3)-beta-D-galactosyl-(1&lt;-&gt;1')-ceramide + CMP + H(+)</text>
        <dbReference type="Rhea" id="RHEA:41780"/>
        <dbReference type="ChEBI" id="CHEBI:15378"/>
        <dbReference type="ChEBI" id="CHEBI:57812"/>
        <dbReference type="ChEBI" id="CHEBI:60377"/>
        <dbReference type="ChEBI" id="CHEBI:82643"/>
        <dbReference type="ChEBI" id="CHEBI:143593"/>
    </reaction>
    <physiologicalReaction direction="left-to-right" evidence="21">
        <dbReference type="Rhea" id="RHEA:41781"/>
    </physiologicalReaction>
</comment>
<dbReference type="Pfam" id="PF00777">
    <property type="entry name" value="Glyco_transf_29"/>
    <property type="match status" value="1"/>
</dbReference>
<dbReference type="Proteomes" id="UP001529510">
    <property type="component" value="Unassembled WGS sequence"/>
</dbReference>
<comment type="function">
    <text evidence="20">Transfers the sialyl group (N-acetyl-alpha-neuraminyl or NeuAc) from CMP-NeuAc to the non-reducing terminal galactose (Gal) of glycosphingolipids forming gangliosides (important molecules involved in the regulation of multiple cellular processes, including cell proliferation and differentiation, apoptosis, embryogenesis, development, and oncogenesis). Mainly involved in the biosynthesis of ganglioside GM3 but can also use different glycolipids as substrate acceptors such as D-galactosylceramide (GalCer), asialo-GM2 (GA2) and asialo-GM1 (GA1), although less preferentially than beta-D-Gal-(1-&gt;4)-beta-D-Glc-(1&lt;-&gt;1)-Cer (LacCer).</text>
</comment>
<dbReference type="GO" id="GO:0047291">
    <property type="term" value="F:lactosylceramide alpha-2,3-sialyltransferase activity"/>
    <property type="evidence" value="ECO:0007669"/>
    <property type="project" value="UniProtKB-EC"/>
</dbReference>
<evidence type="ECO:0000256" key="13">
    <source>
        <dbReference type="ARBA" id="ARBA00039111"/>
    </source>
</evidence>
<keyword evidence="11" id="KW-1015">Disulfide bond</keyword>
<comment type="catalytic activity">
    <reaction evidence="19">
        <text>a beta-D-Gal-(1-&gt;4)-beta-D-Glc-(1&lt;-&gt;1)-Cer(d18:1(4E)) + CMP-N-acetyl-beta-neuraminate = a ganglioside GM3 (d18:1(4E)) + CMP + H(+)</text>
        <dbReference type="Rhea" id="RHEA:18417"/>
        <dbReference type="ChEBI" id="CHEBI:15378"/>
        <dbReference type="ChEBI" id="CHEBI:17950"/>
        <dbReference type="ChEBI" id="CHEBI:57812"/>
        <dbReference type="ChEBI" id="CHEBI:60065"/>
        <dbReference type="ChEBI" id="CHEBI:60377"/>
        <dbReference type="EC" id="2.4.3.9"/>
    </reaction>
    <physiologicalReaction direction="left-to-right" evidence="19">
        <dbReference type="Rhea" id="RHEA:18418"/>
    </physiologicalReaction>
</comment>
<dbReference type="InterPro" id="IPR038578">
    <property type="entry name" value="GT29-like_sf"/>
</dbReference>
<keyword evidence="8" id="KW-0333">Golgi apparatus</keyword>
<evidence type="ECO:0000256" key="15">
    <source>
        <dbReference type="ARBA" id="ARBA00041341"/>
    </source>
</evidence>
<evidence type="ECO:0000313" key="24">
    <source>
        <dbReference type="EMBL" id="KAL0176950.1"/>
    </source>
</evidence>
<keyword evidence="6" id="KW-0735">Signal-anchor</keyword>
<feature type="non-terminal residue" evidence="24">
    <location>
        <position position="1"/>
    </location>
</feature>
<evidence type="ECO:0000256" key="9">
    <source>
        <dbReference type="ARBA" id="ARBA00023098"/>
    </source>
</evidence>
<comment type="caution">
    <text evidence="24">The sequence shown here is derived from an EMBL/GenBank/DDBJ whole genome shotgun (WGS) entry which is preliminary data.</text>
</comment>
<evidence type="ECO:0000256" key="18">
    <source>
        <dbReference type="ARBA" id="ARBA00042545"/>
    </source>
</evidence>
<reference evidence="24 25" key="1">
    <citation type="submission" date="2024-05" db="EMBL/GenBank/DDBJ databases">
        <title>Genome sequencing and assembly of Indian major carp, Cirrhinus mrigala (Hamilton, 1822).</title>
        <authorList>
            <person name="Mohindra V."/>
            <person name="Chowdhury L.M."/>
            <person name="Lal K."/>
            <person name="Jena J.K."/>
        </authorList>
    </citation>
    <scope>NUCLEOTIDE SEQUENCE [LARGE SCALE GENOMIC DNA]</scope>
    <source>
        <strain evidence="24">CM1030</strain>
        <tissue evidence="24">Blood</tissue>
    </source>
</reference>
<evidence type="ECO:0000313" key="25">
    <source>
        <dbReference type="Proteomes" id="UP001529510"/>
    </source>
</evidence>
<comment type="catalytic activity">
    <reaction evidence="22">
        <text>ganglioside GA2 (d18:1(4E)/18:0) + CMP-N-acetyl-beta-neuraminate = ganglioside GM2 (d18:1(4E)/18:0) + CMP + H(+)</text>
        <dbReference type="Rhea" id="RHEA:41776"/>
        <dbReference type="ChEBI" id="CHEBI:15378"/>
        <dbReference type="ChEBI" id="CHEBI:57812"/>
        <dbReference type="ChEBI" id="CHEBI:60377"/>
        <dbReference type="ChEBI" id="CHEBI:78485"/>
        <dbReference type="ChEBI" id="CHEBI:78486"/>
    </reaction>
    <physiologicalReaction direction="left-to-right" evidence="22">
        <dbReference type="Rhea" id="RHEA:41777"/>
    </physiologicalReaction>
</comment>
<accession>A0ABD0PT99</accession>
<evidence type="ECO:0000256" key="21">
    <source>
        <dbReference type="ARBA" id="ARBA00048050"/>
    </source>
</evidence>
<evidence type="ECO:0000256" key="11">
    <source>
        <dbReference type="ARBA" id="ARBA00023157"/>
    </source>
</evidence>
<evidence type="ECO:0000256" key="8">
    <source>
        <dbReference type="ARBA" id="ARBA00023034"/>
    </source>
</evidence>
<dbReference type="Gene3D" id="3.90.1480.20">
    <property type="entry name" value="Glycosyl transferase family 29"/>
    <property type="match status" value="1"/>
</dbReference>
<keyword evidence="7" id="KW-1133">Transmembrane helix</keyword>
<dbReference type="InterPro" id="IPR051142">
    <property type="entry name" value="Glycosyltransferase_29"/>
</dbReference>
<dbReference type="GO" id="GO:0006629">
    <property type="term" value="P:lipid metabolic process"/>
    <property type="evidence" value="ECO:0007669"/>
    <property type="project" value="UniProtKB-KW"/>
</dbReference>
<dbReference type="AlphaFoldDB" id="A0ABD0PT99"/>
<evidence type="ECO:0000256" key="22">
    <source>
        <dbReference type="ARBA" id="ARBA00048805"/>
    </source>
</evidence>
<evidence type="ECO:0000256" key="14">
    <source>
        <dbReference type="ARBA" id="ARBA00039792"/>
    </source>
</evidence>
<gene>
    <name evidence="24" type="ORF">M9458_029280</name>
</gene>
<dbReference type="PANTHER" id="PTHR13713:SF60">
    <property type="entry name" value="LACTOSYLCERAMIDE ALPHA-2,3-SIALYLTRANSFERASE"/>
    <property type="match status" value="1"/>
</dbReference>
<dbReference type="InterPro" id="IPR001675">
    <property type="entry name" value="Glyco_trans_29"/>
</dbReference>
<evidence type="ECO:0000256" key="6">
    <source>
        <dbReference type="ARBA" id="ARBA00022968"/>
    </source>
</evidence>
<proteinExistence type="inferred from homology"/>
<comment type="catalytic activity">
    <reaction evidence="23">
        <text>ganglioside GA1 (d18:1(4E)/18:0) + CMP-N-acetyl-beta-neuraminate = ganglioside GM1 (d18:1(4E)/18:0) + CMP + H(+)</text>
        <dbReference type="Rhea" id="RHEA:41784"/>
        <dbReference type="ChEBI" id="CHEBI:15378"/>
        <dbReference type="ChEBI" id="CHEBI:57812"/>
        <dbReference type="ChEBI" id="CHEBI:60377"/>
        <dbReference type="ChEBI" id="CHEBI:73110"/>
        <dbReference type="ChEBI" id="CHEBI:78484"/>
    </reaction>
    <physiologicalReaction direction="left-to-right" evidence="23">
        <dbReference type="Rhea" id="RHEA:41785"/>
    </physiologicalReaction>
</comment>
<evidence type="ECO:0000256" key="17">
    <source>
        <dbReference type="ARBA" id="ARBA00041976"/>
    </source>
</evidence>
<keyword evidence="12" id="KW-0325">Glycoprotein</keyword>
<evidence type="ECO:0000256" key="7">
    <source>
        <dbReference type="ARBA" id="ARBA00022989"/>
    </source>
</evidence>
<evidence type="ECO:0000256" key="1">
    <source>
        <dbReference type="ARBA" id="ARBA00004323"/>
    </source>
</evidence>
<name>A0ABD0PT99_CIRMR</name>
<keyword evidence="3" id="KW-0328">Glycosyltransferase</keyword>